<keyword evidence="2" id="KW-1185">Reference proteome</keyword>
<proteinExistence type="predicted"/>
<protein>
    <submittedName>
        <fullName evidence="1">Uncharacterized protein</fullName>
    </submittedName>
</protein>
<dbReference type="AlphaFoldDB" id="A0A1M4PPG1"/>
<gene>
    <name evidence="1" type="ORF">CUESP1_2006</name>
</gene>
<evidence type="ECO:0000313" key="2">
    <source>
        <dbReference type="Proteomes" id="UP000245423"/>
    </source>
</evidence>
<dbReference type="RefSeq" id="WP_025641392.1">
    <property type="nucleotide sequence ID" value="NZ_LT669839.1"/>
</dbReference>
<dbReference type="Proteomes" id="UP000245423">
    <property type="component" value="Chromosome 1"/>
</dbReference>
<accession>A0A1M4PPG1</accession>
<organism evidence="1 2">
    <name type="scientific">[Clostridium] ultunense Esp</name>
    <dbReference type="NCBI Taxonomy" id="1288971"/>
    <lineage>
        <taxon>Bacteria</taxon>
        <taxon>Bacillati</taxon>
        <taxon>Bacillota</taxon>
        <taxon>Tissierellia</taxon>
        <taxon>Tissierellales</taxon>
        <taxon>Tepidimicrobiaceae</taxon>
        <taxon>Schnuerera</taxon>
    </lineage>
</organism>
<reference evidence="1 2" key="1">
    <citation type="submission" date="2016-11" db="EMBL/GenBank/DDBJ databases">
        <authorList>
            <person name="Manzoor S."/>
        </authorList>
    </citation>
    <scope>NUCLEOTIDE SEQUENCE [LARGE SCALE GENOMIC DNA]</scope>
    <source>
        <strain evidence="1">Clostridium ultunense strain Esp</strain>
    </source>
</reference>
<evidence type="ECO:0000313" key="1">
    <source>
        <dbReference type="EMBL" id="SHD77363.1"/>
    </source>
</evidence>
<sequence length="155" mass="17953">MLESIIDSFKPSNRQDIKFYDSMKKWLDNSNYYIQGYVYSKLALAKCYEVIEGIEEGQRELYECKQVYNEYLSRMGEKVTYLVKETGLSVSESQDINQVIDYISKSPKHSRIKVNMIKLKENVVKGNDDISKLDALGTGSIILELQDIQDLDKED</sequence>
<name>A0A1M4PPG1_9FIRM</name>
<dbReference type="EMBL" id="LT669839">
    <property type="protein sequence ID" value="SHD77363.1"/>
    <property type="molecule type" value="Genomic_DNA"/>
</dbReference>